<sequence length="87" mass="10403">MDKDRDLAVSFAEVNAYFLQLRYNRPLDRDRDGRLSFREFLTMNHILRTRPLWYRKSCGSCLRGLYFTCSYCFDSHGDTTYDLCPDL</sequence>
<comment type="caution">
    <text evidence="2">The sequence shown here is derived from an EMBL/GenBank/DDBJ whole genome shotgun (WGS) entry which is preliminary data.</text>
</comment>
<dbReference type="EMBL" id="CM031826">
    <property type="protein sequence ID" value="KAG6726922.1"/>
    <property type="molecule type" value="Genomic_DNA"/>
</dbReference>
<evidence type="ECO:0000313" key="3">
    <source>
        <dbReference type="Proteomes" id="UP000811246"/>
    </source>
</evidence>
<evidence type="ECO:0000313" key="2">
    <source>
        <dbReference type="EMBL" id="KAG6726922.1"/>
    </source>
</evidence>
<dbReference type="AlphaFoldDB" id="A0A922K4Y7"/>
<dbReference type="GO" id="GO:0005509">
    <property type="term" value="F:calcium ion binding"/>
    <property type="evidence" value="ECO:0007669"/>
    <property type="project" value="InterPro"/>
</dbReference>
<dbReference type="PROSITE" id="PS50222">
    <property type="entry name" value="EF_HAND_2"/>
    <property type="match status" value="1"/>
</dbReference>
<dbReference type="Proteomes" id="UP000811246">
    <property type="component" value="Chromosome 2"/>
</dbReference>
<gene>
    <name evidence="2" type="ORF">I3842_02G104700</name>
</gene>
<dbReference type="InterPro" id="IPR002048">
    <property type="entry name" value="EF_hand_dom"/>
</dbReference>
<proteinExistence type="predicted"/>
<accession>A0A922K4Y7</accession>
<dbReference type="PROSITE" id="PS00018">
    <property type="entry name" value="EF_HAND_1"/>
    <property type="match status" value="1"/>
</dbReference>
<organism evidence="2 3">
    <name type="scientific">Carya illinoinensis</name>
    <name type="common">Pecan</name>
    <dbReference type="NCBI Taxonomy" id="32201"/>
    <lineage>
        <taxon>Eukaryota</taxon>
        <taxon>Viridiplantae</taxon>
        <taxon>Streptophyta</taxon>
        <taxon>Embryophyta</taxon>
        <taxon>Tracheophyta</taxon>
        <taxon>Spermatophyta</taxon>
        <taxon>Magnoliopsida</taxon>
        <taxon>eudicotyledons</taxon>
        <taxon>Gunneridae</taxon>
        <taxon>Pentapetalae</taxon>
        <taxon>rosids</taxon>
        <taxon>fabids</taxon>
        <taxon>Fagales</taxon>
        <taxon>Juglandaceae</taxon>
        <taxon>Carya</taxon>
    </lineage>
</organism>
<reference evidence="2" key="1">
    <citation type="submission" date="2021-01" db="EMBL/GenBank/DDBJ databases">
        <authorList>
            <person name="Lovell J.T."/>
            <person name="Bentley N."/>
            <person name="Bhattarai G."/>
            <person name="Jenkins J.W."/>
            <person name="Sreedasyam A."/>
            <person name="Alarcon Y."/>
            <person name="Bock C."/>
            <person name="Boston L."/>
            <person name="Carlson J."/>
            <person name="Cervantes K."/>
            <person name="Clermont K."/>
            <person name="Krom N."/>
            <person name="Kubenka K."/>
            <person name="Mamidi S."/>
            <person name="Mattison C."/>
            <person name="Monteros M."/>
            <person name="Pisani C."/>
            <person name="Plott C."/>
            <person name="Rajasekar S."/>
            <person name="Rhein H.S."/>
            <person name="Rohla C."/>
            <person name="Song M."/>
            <person name="Hilaire R.S."/>
            <person name="Shu S."/>
            <person name="Wells L."/>
            <person name="Wang X."/>
            <person name="Webber J."/>
            <person name="Heerema R.J."/>
            <person name="Klein P."/>
            <person name="Conner P."/>
            <person name="Grauke L."/>
            <person name="Grimwood J."/>
            <person name="Schmutz J."/>
            <person name="Randall J.J."/>
        </authorList>
    </citation>
    <scope>NUCLEOTIDE SEQUENCE</scope>
    <source>
        <tissue evidence="2">Leaf</tissue>
    </source>
</reference>
<evidence type="ECO:0000259" key="1">
    <source>
        <dbReference type="PROSITE" id="PS50222"/>
    </source>
</evidence>
<dbReference type="InterPro" id="IPR018247">
    <property type="entry name" value="EF_Hand_1_Ca_BS"/>
</dbReference>
<feature type="domain" description="EF-hand" evidence="1">
    <location>
        <begin position="27"/>
        <end position="50"/>
    </location>
</feature>
<name>A0A922K4Y7_CARIL</name>
<protein>
    <recommendedName>
        <fullName evidence="1">EF-hand domain-containing protein</fullName>
    </recommendedName>
</protein>